<evidence type="ECO:0000313" key="2">
    <source>
        <dbReference type="Proteomes" id="UP000251144"/>
    </source>
</evidence>
<protein>
    <submittedName>
        <fullName evidence="1">Uncharacterized protein</fullName>
    </submittedName>
</protein>
<dbReference type="EMBL" id="PRLB01000016">
    <property type="protein sequence ID" value="RAW51823.1"/>
    <property type="molecule type" value="Genomic_DNA"/>
</dbReference>
<evidence type="ECO:0000313" key="1">
    <source>
        <dbReference type="EMBL" id="RAW51823.1"/>
    </source>
</evidence>
<name>A0A173WVW4_9FIRM</name>
<sequence length="66" mass="7456">MPDTRKNHNPSGAPDPTRVRAESNIQREEARVSELVHVLRYVAGAAGFEIVERIVLVDNQTGRIYR</sequence>
<dbReference type="OrthoDB" id="1955425at2"/>
<gene>
    <name evidence="1" type="ORF">C4N26_13180</name>
</gene>
<reference evidence="1 2" key="1">
    <citation type="submission" date="2018-02" db="EMBL/GenBank/DDBJ databases">
        <title>Complete genome sequencing of Faecalibacterium prausnitzii strains isolated from the human gut.</title>
        <authorList>
            <person name="Fitzgerald B.C."/>
            <person name="Shkoporov A.N."/>
            <person name="Ross P.R."/>
            <person name="Hill C."/>
        </authorList>
    </citation>
    <scope>NUCLEOTIDE SEQUENCE [LARGE SCALE GENOMIC DNA]</scope>
    <source>
        <strain evidence="1 2">APC942/32-1</strain>
    </source>
</reference>
<dbReference type="Proteomes" id="UP000251144">
    <property type="component" value="Unassembled WGS sequence"/>
</dbReference>
<dbReference type="AlphaFoldDB" id="A0A173WVW4"/>
<dbReference type="RefSeq" id="WP_055188397.1">
    <property type="nucleotide sequence ID" value="NZ_CP186691.1"/>
</dbReference>
<proteinExistence type="predicted"/>
<accession>A0A173WVW4</accession>
<organism evidence="1 2">
    <name type="scientific">Faecalibacterium prausnitzii</name>
    <dbReference type="NCBI Taxonomy" id="853"/>
    <lineage>
        <taxon>Bacteria</taxon>
        <taxon>Bacillati</taxon>
        <taxon>Bacillota</taxon>
        <taxon>Clostridia</taxon>
        <taxon>Eubacteriales</taxon>
        <taxon>Oscillospiraceae</taxon>
        <taxon>Faecalibacterium</taxon>
    </lineage>
</organism>
<comment type="caution">
    <text evidence="1">The sequence shown here is derived from an EMBL/GenBank/DDBJ whole genome shotgun (WGS) entry which is preliminary data.</text>
</comment>